<evidence type="ECO:0000256" key="2">
    <source>
        <dbReference type="SAM" id="SignalP"/>
    </source>
</evidence>
<feature type="domain" description="Secretion system C-terminal sorting" evidence="3">
    <location>
        <begin position="305"/>
        <end position="360"/>
    </location>
</feature>
<feature type="chain" id="PRO_5022833901" evidence="2">
    <location>
        <begin position="21"/>
        <end position="368"/>
    </location>
</feature>
<evidence type="ECO:0000313" key="4">
    <source>
        <dbReference type="EMBL" id="TXD90853.1"/>
    </source>
</evidence>
<dbReference type="Pfam" id="PF18962">
    <property type="entry name" value="Por_Secre_tail"/>
    <property type="match status" value="1"/>
</dbReference>
<name>A0A5C6ZQB6_9FLAO</name>
<dbReference type="RefSeq" id="WP_147084955.1">
    <property type="nucleotide sequence ID" value="NZ_VORM01000001.1"/>
</dbReference>
<protein>
    <submittedName>
        <fullName evidence="4">T9SS type A sorting domain-containing protein</fullName>
    </submittedName>
</protein>
<keyword evidence="1 2" id="KW-0732">Signal</keyword>
<evidence type="ECO:0000313" key="5">
    <source>
        <dbReference type="Proteomes" id="UP000321578"/>
    </source>
</evidence>
<organism evidence="4 5">
    <name type="scientific">Subsaximicrobium wynnwilliamsii</name>
    <dbReference type="NCBI Taxonomy" id="291179"/>
    <lineage>
        <taxon>Bacteria</taxon>
        <taxon>Pseudomonadati</taxon>
        <taxon>Bacteroidota</taxon>
        <taxon>Flavobacteriia</taxon>
        <taxon>Flavobacteriales</taxon>
        <taxon>Flavobacteriaceae</taxon>
        <taxon>Subsaximicrobium</taxon>
    </lineage>
</organism>
<dbReference type="PROSITE" id="PS51257">
    <property type="entry name" value="PROKAR_LIPOPROTEIN"/>
    <property type="match status" value="1"/>
</dbReference>
<reference evidence="4 5" key="1">
    <citation type="submission" date="2019-08" db="EMBL/GenBank/DDBJ databases">
        <title>Genomes of Subsaximicrobium wynnwilliamsii strains.</title>
        <authorList>
            <person name="Bowman J.P."/>
        </authorList>
    </citation>
    <scope>NUCLEOTIDE SEQUENCE [LARGE SCALE GENOMIC DNA]</scope>
    <source>
        <strain evidence="4 5">2-80-2</strain>
    </source>
</reference>
<evidence type="ECO:0000259" key="3">
    <source>
        <dbReference type="Pfam" id="PF18962"/>
    </source>
</evidence>
<feature type="signal peptide" evidence="2">
    <location>
        <begin position="1"/>
        <end position="20"/>
    </location>
</feature>
<proteinExistence type="predicted"/>
<accession>A0A5C6ZQB6</accession>
<keyword evidence="5" id="KW-1185">Reference proteome</keyword>
<dbReference type="NCBIfam" id="TIGR04183">
    <property type="entry name" value="Por_Secre_tail"/>
    <property type="match status" value="1"/>
</dbReference>
<dbReference type="EMBL" id="VORO01000002">
    <property type="protein sequence ID" value="TXD90853.1"/>
    <property type="molecule type" value="Genomic_DNA"/>
</dbReference>
<comment type="caution">
    <text evidence="4">The sequence shown here is derived from an EMBL/GenBank/DDBJ whole genome shotgun (WGS) entry which is preliminary data.</text>
</comment>
<dbReference type="OrthoDB" id="1432573at2"/>
<dbReference type="InterPro" id="IPR026444">
    <property type="entry name" value="Secre_tail"/>
</dbReference>
<dbReference type="AlphaFoldDB" id="A0A5C6ZQB6"/>
<dbReference type="Proteomes" id="UP000321578">
    <property type="component" value="Unassembled WGS sequence"/>
</dbReference>
<evidence type="ECO:0000256" key="1">
    <source>
        <dbReference type="ARBA" id="ARBA00022729"/>
    </source>
</evidence>
<sequence length="368" mass="40897">MQKKDLIYAILLLFSCTAIAQENLLCPLLVDVVKIQQPAYIPIITNNTDGTVALSFPDQAITTIFAAYSIYDFYQSYPNSNPDGELFKYYSIAHDNKNLITELDTNVASDIFTFDLSYSTTPISANLIDLLDGKTYELMQYCNNSTESGENCENSTYNVPEGFELQIDFGYDSENDMITAATSSLSPCGNAFAIGMKGGFDDSSAALDNTLQLWTTTEGTSSASESSDPCFQIELMLYSMLDIGCIAYNYGNLSVNQNDENGQVILERENGTFSTDYMIFEEANLSVATETFSKMTPFQAEGNPYLQIRNAENQALNIEIFDLSGKRVLAETGFENDKINLSTYTNGLYFIKLSNLNNAQKVFKFLKN</sequence>
<gene>
    <name evidence="4" type="ORF">ESY86_02520</name>
</gene>